<evidence type="ECO:0000256" key="6">
    <source>
        <dbReference type="SAM" id="MobiDB-lite"/>
    </source>
</evidence>
<name>A0ABP8JH30_9MICO</name>
<dbReference type="InterPro" id="IPR036291">
    <property type="entry name" value="NAD(P)-bd_dom_sf"/>
</dbReference>
<dbReference type="CDD" id="cd08255">
    <property type="entry name" value="2-desacetyl-2-hydroxyethyl_bacteriochlorophyllide_like"/>
    <property type="match status" value="1"/>
</dbReference>
<gene>
    <name evidence="7" type="ORF">GCM10023167_17480</name>
</gene>
<evidence type="ECO:0000256" key="4">
    <source>
        <dbReference type="ARBA" id="ARBA00022833"/>
    </source>
</evidence>
<accession>A0ABP8JH30</accession>
<feature type="compositionally biased region" description="Pro residues" evidence="6">
    <location>
        <begin position="374"/>
        <end position="383"/>
    </location>
</feature>
<dbReference type="SUPFAM" id="SSF50129">
    <property type="entry name" value="GroES-like"/>
    <property type="match status" value="1"/>
</dbReference>
<comment type="cofactor">
    <cofactor evidence="1">
        <name>Zn(2+)</name>
        <dbReference type="ChEBI" id="CHEBI:29105"/>
    </cofactor>
</comment>
<comment type="caution">
    <text evidence="7">The sequence shown here is derived from an EMBL/GenBank/DDBJ whole genome shotgun (WGS) entry which is preliminary data.</text>
</comment>
<proteinExistence type="inferred from homology"/>
<dbReference type="EMBL" id="BAABGL010000011">
    <property type="protein sequence ID" value="GAA4390723.1"/>
    <property type="molecule type" value="Genomic_DNA"/>
</dbReference>
<reference evidence="8" key="1">
    <citation type="journal article" date="2019" name="Int. J. Syst. Evol. Microbiol.">
        <title>The Global Catalogue of Microorganisms (GCM) 10K type strain sequencing project: providing services to taxonomists for standard genome sequencing and annotation.</title>
        <authorList>
            <consortium name="The Broad Institute Genomics Platform"/>
            <consortium name="The Broad Institute Genome Sequencing Center for Infectious Disease"/>
            <person name="Wu L."/>
            <person name="Ma J."/>
        </authorList>
    </citation>
    <scope>NUCLEOTIDE SEQUENCE [LARGE SCALE GENOMIC DNA]</scope>
    <source>
        <strain evidence="8">JCM 17808</strain>
    </source>
</reference>
<feature type="compositionally biased region" description="Low complexity" evidence="6">
    <location>
        <begin position="25"/>
        <end position="35"/>
    </location>
</feature>
<organism evidence="7 8">
    <name type="scientific">Brevibacterium pityocampae</name>
    <dbReference type="NCBI Taxonomy" id="506594"/>
    <lineage>
        <taxon>Bacteria</taxon>
        <taxon>Bacillati</taxon>
        <taxon>Actinomycetota</taxon>
        <taxon>Actinomycetes</taxon>
        <taxon>Micrococcales</taxon>
        <taxon>Brevibacteriaceae</taxon>
        <taxon>Brevibacterium</taxon>
    </lineage>
</organism>
<dbReference type="RefSeq" id="WP_345031481.1">
    <property type="nucleotide sequence ID" value="NZ_BAABGL010000011.1"/>
</dbReference>
<comment type="similarity">
    <text evidence="2">Belongs to the zinc-containing alcohol dehydrogenase family.</text>
</comment>
<keyword evidence="3" id="KW-0479">Metal-binding</keyword>
<dbReference type="SUPFAM" id="SSF51735">
    <property type="entry name" value="NAD(P)-binding Rossmann-fold domains"/>
    <property type="match status" value="1"/>
</dbReference>
<evidence type="ECO:0000256" key="1">
    <source>
        <dbReference type="ARBA" id="ARBA00001947"/>
    </source>
</evidence>
<evidence type="ECO:0000313" key="8">
    <source>
        <dbReference type="Proteomes" id="UP001500642"/>
    </source>
</evidence>
<dbReference type="InterPro" id="IPR011032">
    <property type="entry name" value="GroES-like_sf"/>
</dbReference>
<dbReference type="Gene3D" id="3.40.50.720">
    <property type="entry name" value="NAD(P)-binding Rossmann-like Domain"/>
    <property type="match status" value="1"/>
</dbReference>
<keyword evidence="5" id="KW-0560">Oxidoreductase</keyword>
<feature type="region of interest" description="Disordered" evidence="6">
    <location>
        <begin position="16"/>
        <end position="35"/>
    </location>
</feature>
<evidence type="ECO:0000256" key="3">
    <source>
        <dbReference type="ARBA" id="ARBA00022723"/>
    </source>
</evidence>
<dbReference type="PANTHER" id="PTHR43350:SF19">
    <property type="entry name" value="D-GULOSIDE 3-DEHYDROGENASE"/>
    <property type="match status" value="1"/>
</dbReference>
<feature type="region of interest" description="Disordered" evidence="6">
    <location>
        <begin position="341"/>
        <end position="383"/>
    </location>
</feature>
<evidence type="ECO:0000313" key="7">
    <source>
        <dbReference type="EMBL" id="GAA4390723.1"/>
    </source>
</evidence>
<dbReference type="PANTHER" id="PTHR43350">
    <property type="entry name" value="NAD-DEPENDENT ALCOHOL DEHYDROGENASE"/>
    <property type="match status" value="1"/>
</dbReference>
<dbReference type="Gene3D" id="3.90.180.10">
    <property type="entry name" value="Medium-chain alcohol dehydrogenases, catalytic domain"/>
    <property type="match status" value="1"/>
</dbReference>
<keyword evidence="8" id="KW-1185">Reference proteome</keyword>
<keyword evidence="4" id="KW-0862">Zinc</keyword>
<evidence type="ECO:0000256" key="2">
    <source>
        <dbReference type="ARBA" id="ARBA00008072"/>
    </source>
</evidence>
<sequence length="383" mass="40311">MARQYWTEAAHRGAWREVPEPHVPDPAGTAAADPASTDASAAWLRVRTTASAISKGTETLVHTGSVPDAVAALMRAPHQLGDFPFPVSYGYLAVGVVDEGPAEWLGARVFGLLPHHSHHLVTAEDVHRIPDGVSDRRALLAGAAETGINILWQEPPRLADRVAVVGAGMIGAATALLAAQMPLARLEVVETNPERRRLLTGLGLTAVHSDEASGDCDIVIHTSGSEAGLARALALTGDDGTVVEASWYGTRSPAVPLGADFHARRLSIVASQVGQVAAGRRLRRTRVERMRAALAALADERFDALLTGTSPWHALPQVMEEISGDTALAAATLCHVIDHTAPEPEAPTESGTAPHPGTPPGGRHCPAARHRPGSPRPPLIRTH</sequence>
<evidence type="ECO:0000256" key="5">
    <source>
        <dbReference type="ARBA" id="ARBA00023002"/>
    </source>
</evidence>
<dbReference type="Proteomes" id="UP001500642">
    <property type="component" value="Unassembled WGS sequence"/>
</dbReference>
<protein>
    <submittedName>
        <fullName evidence="7">Zinc-binding alcohol dehydrogenase</fullName>
    </submittedName>
</protein>